<accession>A0ABX2AN74</accession>
<dbReference type="Proteomes" id="UP000714420">
    <property type="component" value="Unassembled WGS sequence"/>
</dbReference>
<dbReference type="PANTHER" id="PTHR10900">
    <property type="entry name" value="PERIOSTIN-RELATED"/>
    <property type="match status" value="1"/>
</dbReference>
<evidence type="ECO:0000313" key="2">
    <source>
        <dbReference type="EMBL" id="NPD91997.1"/>
    </source>
</evidence>
<protein>
    <recommendedName>
        <fullName evidence="1">FAS1 domain-containing protein</fullName>
    </recommendedName>
</protein>
<dbReference type="InterPro" id="IPR050904">
    <property type="entry name" value="Adhesion/Biosynth-related"/>
</dbReference>
<dbReference type="InterPro" id="IPR000782">
    <property type="entry name" value="FAS1_domain"/>
</dbReference>
<dbReference type="EMBL" id="JABKKF010000005">
    <property type="protein sequence ID" value="NPD91997.1"/>
    <property type="molecule type" value="Genomic_DNA"/>
</dbReference>
<evidence type="ECO:0000259" key="1">
    <source>
        <dbReference type="PROSITE" id="PS50213"/>
    </source>
</evidence>
<proteinExistence type="predicted"/>
<dbReference type="Gene3D" id="2.30.180.10">
    <property type="entry name" value="FAS1 domain"/>
    <property type="match status" value="2"/>
</dbReference>
<dbReference type="PANTHER" id="PTHR10900:SF77">
    <property type="entry name" value="FI19380P1"/>
    <property type="match status" value="1"/>
</dbReference>
<name>A0ABX2AN74_9BACT</name>
<reference evidence="2 3" key="1">
    <citation type="submission" date="2020-05" db="EMBL/GenBank/DDBJ databases">
        <title>Distinct polysaccharide utilization as determinants for interspecies competition between intestinal Prevotella spp.</title>
        <authorList>
            <person name="Galvez E.J.C."/>
            <person name="Iljazovic A."/>
            <person name="Strowig T."/>
        </authorList>
    </citation>
    <scope>NUCLEOTIDE SEQUENCE [LARGE SCALE GENOMIC DNA]</scope>
    <source>
        <strain evidence="2 3">PMUR</strain>
    </source>
</reference>
<dbReference type="InterPro" id="IPR036378">
    <property type="entry name" value="FAS1_dom_sf"/>
</dbReference>
<dbReference type="PROSITE" id="PS50213">
    <property type="entry name" value="FAS1"/>
    <property type="match status" value="1"/>
</dbReference>
<dbReference type="RefSeq" id="WP_172275352.1">
    <property type="nucleotide sequence ID" value="NZ_CASGMU010000004.1"/>
</dbReference>
<evidence type="ECO:0000313" key="3">
    <source>
        <dbReference type="Proteomes" id="UP000714420"/>
    </source>
</evidence>
<keyword evidence="3" id="KW-1185">Reference proteome</keyword>
<dbReference type="SUPFAM" id="SSF82153">
    <property type="entry name" value="FAS1 domain"/>
    <property type="match status" value="3"/>
</dbReference>
<feature type="domain" description="FAS1" evidence="1">
    <location>
        <begin position="42"/>
        <end position="252"/>
    </location>
</feature>
<gene>
    <name evidence="2" type="ORF">HPS56_06460</name>
</gene>
<sequence length="968" mass="108354">MKKLIFCFSLVCAGLMPSCIDKNELVDEDSRPDWLGASIYDELQSKSSRLLQGDFTTYLKLIDDLGYTETMKRTGSKTVFPANDEAFAKFFESEPWPGVHSYNDLSMAQKKILLYSSMLDNALLVNMLSNASSTSSVEPGMAVKHLSALNAIDSVTYYNMPGINEFKGNPYWSRFDKTGVNVVSDATTQMIVHFTRDYMLNNSITTAGDKSDFSLLTGGEYTGSDAYIFDKRIIVPDITCQNGYIHQVDNVVVSPGNMAQMLKKMDRCSIFSHMLDRFAVPVYNGAVTNKFHDWYHEQEAAGNNMAGIINPDSIFEVRYLSALSQGALAFNSDPNGRPVASNTLLTFDPGWNEYYRAAASNTTVETVLNEIGAMFVPTDEAMKDYFVRGGGKPILDRYKFKENTDENVIENVDSIPMHVTAALLSNLMKVSFADNVPSKFPSMIDDAADHMDMELSYISKKADGKYDINIANNGVVYVLDKVVGPKKYVAVSAPTMFSTDLKVVDWIISNQSVTKDNKDNPYSLDLDFYAYLLAMSANYALFMPNDAAFDLYYVDPASLAYDEDENGNKTYLNVPKVMHYYPLEKDPFIGASMFRYNPETHEIGDSIGALDLTKNMAVVKAQLSDIINYHTVVLNSGERLGSNTFYKTKHGGEIMVSGGSMDNDQLGAKVMSGSQIDNGVAPAVVKTPYDMENGHTYIVDHLIQGPRNSVYSFLRHTPEFKEFYELCNGFVPEILEWAGISSNPDPETQIRPIDRFKVFYRPGEYEDTESKKDRCIDNNIKMFNSYNYTVYVPNNEAMAEAYGKGLPTWDEINRLYEIDEENTGQGMPSDEKAKEKAYNMIDAIRRFIRYHFQNNSVYADNTVERGNFSTFLTDSKDRNMTINVDGGNGKLLVTDASGMTHTINAGGSNVNKMAREFDFDKNASEATYMKSSSFAAVHEISQPLYYNVEKSFGVNATANAKQNKGFRK</sequence>
<organism evidence="2 3">
    <name type="scientific">Xylanibacter muris</name>
    <dbReference type="NCBI Taxonomy" id="2736290"/>
    <lineage>
        <taxon>Bacteria</taxon>
        <taxon>Pseudomonadati</taxon>
        <taxon>Bacteroidota</taxon>
        <taxon>Bacteroidia</taxon>
        <taxon>Bacteroidales</taxon>
        <taxon>Prevotellaceae</taxon>
        <taxon>Xylanibacter</taxon>
    </lineage>
</organism>
<comment type="caution">
    <text evidence="2">The sequence shown here is derived from an EMBL/GenBank/DDBJ whole genome shotgun (WGS) entry which is preliminary data.</text>
</comment>